<dbReference type="Gene3D" id="2.40.170.20">
    <property type="entry name" value="TonB-dependent receptor, beta-barrel domain"/>
    <property type="match status" value="1"/>
</dbReference>
<feature type="short sequence motif" description="TonB C-terminal box" evidence="15">
    <location>
        <begin position="795"/>
        <end position="812"/>
    </location>
</feature>
<gene>
    <name evidence="19" type="ORF">ACIKP9_12560</name>
</gene>
<evidence type="ECO:0000256" key="3">
    <source>
        <dbReference type="ARBA" id="ARBA00022448"/>
    </source>
</evidence>
<dbReference type="CDD" id="cd01347">
    <property type="entry name" value="ligand_gated_channel"/>
    <property type="match status" value="1"/>
</dbReference>
<dbReference type="NCBIfam" id="TIGR01783">
    <property type="entry name" value="TonB-siderophor"/>
    <property type="match status" value="1"/>
</dbReference>
<evidence type="ECO:0000256" key="14">
    <source>
        <dbReference type="PROSITE-ProRule" id="PRU01360"/>
    </source>
</evidence>
<dbReference type="InterPro" id="IPR010917">
    <property type="entry name" value="TonB_rcpt_CS"/>
</dbReference>
<name>A0ABW8GSQ5_9PROT</name>
<keyword evidence="7 17" id="KW-0732">Signal</keyword>
<reference evidence="19 20" key="1">
    <citation type="submission" date="2024-11" db="EMBL/GenBank/DDBJ databases">
        <authorList>
            <person name="Kaparullina E.N."/>
            <person name="Delegan Y.A."/>
            <person name="Doronina N.V."/>
        </authorList>
    </citation>
    <scope>NUCLEOTIDE SEQUENCE [LARGE SCALE GENOMIC DNA]</scope>
    <source>
        <strain evidence="19 20">7sh_L</strain>
    </source>
</reference>
<comment type="subcellular location">
    <subcellularLocation>
        <location evidence="1 14">Cell outer membrane</location>
        <topology evidence="1 14">Multi-pass membrane protein</topology>
    </subcellularLocation>
</comment>
<evidence type="ECO:0000256" key="16">
    <source>
        <dbReference type="RuleBase" id="RU003357"/>
    </source>
</evidence>
<evidence type="ECO:0000256" key="5">
    <source>
        <dbReference type="ARBA" id="ARBA00022496"/>
    </source>
</evidence>
<evidence type="ECO:0000256" key="6">
    <source>
        <dbReference type="ARBA" id="ARBA00022692"/>
    </source>
</evidence>
<dbReference type="InterPro" id="IPR039426">
    <property type="entry name" value="TonB-dep_rcpt-like"/>
</dbReference>
<keyword evidence="13 14" id="KW-0998">Cell outer membrane</keyword>
<feature type="domain" description="Secretin/TonB short N-terminal" evidence="18">
    <location>
        <begin position="47"/>
        <end position="98"/>
    </location>
</feature>
<feature type="signal peptide" evidence="17">
    <location>
        <begin position="1"/>
        <end position="15"/>
    </location>
</feature>
<keyword evidence="10 16" id="KW-0798">TonB box</keyword>
<dbReference type="InterPro" id="IPR011662">
    <property type="entry name" value="Secretin/TonB_short_N"/>
</dbReference>
<comment type="caution">
    <text evidence="19">The sequence shown here is derived from an EMBL/GenBank/DDBJ whole genome shotgun (WGS) entry which is preliminary data.</text>
</comment>
<keyword evidence="8" id="KW-0408">Iron</keyword>
<evidence type="ECO:0000256" key="1">
    <source>
        <dbReference type="ARBA" id="ARBA00004571"/>
    </source>
</evidence>
<protein>
    <submittedName>
        <fullName evidence="19">TonB-dependent siderophore receptor</fullName>
    </submittedName>
</protein>
<evidence type="ECO:0000256" key="11">
    <source>
        <dbReference type="ARBA" id="ARBA00023136"/>
    </source>
</evidence>
<dbReference type="PANTHER" id="PTHR32552">
    <property type="entry name" value="FERRICHROME IRON RECEPTOR-RELATED"/>
    <property type="match status" value="1"/>
</dbReference>
<proteinExistence type="inferred from homology"/>
<evidence type="ECO:0000256" key="10">
    <source>
        <dbReference type="ARBA" id="ARBA00023077"/>
    </source>
</evidence>
<evidence type="ECO:0000256" key="2">
    <source>
        <dbReference type="ARBA" id="ARBA00009810"/>
    </source>
</evidence>
<dbReference type="Pfam" id="PF00593">
    <property type="entry name" value="TonB_dep_Rec_b-barrel"/>
    <property type="match status" value="1"/>
</dbReference>
<dbReference type="PROSITE" id="PS01156">
    <property type="entry name" value="TONB_DEPENDENT_REC_2"/>
    <property type="match status" value="1"/>
</dbReference>
<dbReference type="InterPro" id="IPR012910">
    <property type="entry name" value="Plug_dom"/>
</dbReference>
<evidence type="ECO:0000313" key="19">
    <source>
        <dbReference type="EMBL" id="MFJ5447065.1"/>
    </source>
</evidence>
<dbReference type="EMBL" id="JBIWXY010000003">
    <property type="protein sequence ID" value="MFJ5447065.1"/>
    <property type="molecule type" value="Genomic_DNA"/>
</dbReference>
<evidence type="ECO:0000256" key="17">
    <source>
        <dbReference type="SAM" id="SignalP"/>
    </source>
</evidence>
<dbReference type="InterPro" id="IPR010105">
    <property type="entry name" value="TonB_sidphr_rcpt"/>
</dbReference>
<dbReference type="Pfam" id="PF07660">
    <property type="entry name" value="STN"/>
    <property type="match status" value="1"/>
</dbReference>
<keyword evidence="12 19" id="KW-0675">Receptor</keyword>
<evidence type="ECO:0000256" key="15">
    <source>
        <dbReference type="PROSITE-ProRule" id="PRU10144"/>
    </source>
</evidence>
<dbReference type="SMART" id="SM00965">
    <property type="entry name" value="STN"/>
    <property type="match status" value="1"/>
</dbReference>
<organism evidence="19 20">
    <name type="scientific">Methylobacillus methanolivorans</name>
    <dbReference type="NCBI Taxonomy" id="1848927"/>
    <lineage>
        <taxon>Bacteria</taxon>
        <taxon>Pseudomonadati</taxon>
        <taxon>Pseudomonadota</taxon>
        <taxon>Betaproteobacteria</taxon>
        <taxon>Nitrosomonadales</taxon>
        <taxon>Methylophilaceae</taxon>
        <taxon>Methylobacillus</taxon>
    </lineage>
</organism>
<evidence type="ECO:0000256" key="9">
    <source>
        <dbReference type="ARBA" id="ARBA00023065"/>
    </source>
</evidence>
<dbReference type="InterPro" id="IPR000531">
    <property type="entry name" value="Beta-barrel_TonB"/>
</dbReference>
<dbReference type="Pfam" id="PF07715">
    <property type="entry name" value="Plug"/>
    <property type="match status" value="1"/>
</dbReference>
<dbReference type="RefSeq" id="WP_400883520.1">
    <property type="nucleotide sequence ID" value="NZ_JBIWXY010000003.1"/>
</dbReference>
<feature type="chain" id="PRO_5047071115" evidence="17">
    <location>
        <begin position="16"/>
        <end position="812"/>
    </location>
</feature>
<dbReference type="InterPro" id="IPR036942">
    <property type="entry name" value="Beta-barrel_TonB_sf"/>
</dbReference>
<dbReference type="PROSITE" id="PS52016">
    <property type="entry name" value="TONB_DEPENDENT_REC_3"/>
    <property type="match status" value="1"/>
</dbReference>
<keyword evidence="4 14" id="KW-1134">Transmembrane beta strand</keyword>
<sequence>MALSIASVSASTAYAAEVVTSQTIQTYDIAAASLASTLNTIAKQAGVALTVDASLVAGKQAAAVHGQYTVQQALEQALVGTGLRLVVTDVGSFSLKPAPVAANAKGDMLPEVSVEARAERVVATEGSHSYAAQAITIGKGAHSLKETPQSVTVLTRKFLDDQNLNTIEQVMEKTPGITVYDSPMGGKYFYSRGFMMLGQYQYDGVPLDTGGNYVQADSFSGDMAYYDRVEVLRGAAGMMKGVGTSSGAVNLVRKRGQDVFTNQITFSAGSWDNYRAQIDVGGPLNEDGSLRGRTVIALQDRQFFYDLGDRKDQIFYAALDYDISPATTVGVAYAYERLDSTPCFHGLPRYANGSDLKLKRSTCPSANWNNWQSERSTLFADIKHKLNEDWLLSVASVYTHNLQDNKYAYSNDAVPLGASATSQTLYSGLFDYNQQDYGIDANLTGKFAAFGRQHELTVGMNASRSKKHDYMALIRLPQTLNLFALNHHIPEPDDSVYAPNAYRGGPIPTRNKTTQYGMYANLRYKLTDPLTVVLGSRVSWYRDQRDSYTLAWDYWQHDKSKESGEVTPFAALIYDITPNLALYASYADIFQPQSTYVTADGSKLQPKTGASYEIGIKGDWLDGRLNTAFTLFRTVEKNRAETDYNSSCVGSLDGYCYAATGKVRAQGAEAEVSGQLLERLQVMAGYTYTETEYLKDITVTNVGTAYNSYVPRHLLRAWSEYKFGGDLERWSLGGGVNLQSDNYRQVGTIKVQQGGYAVWNARVNYRLDDKWSLALNLNNIFDKRYYSTIGAVSWGNFYGEPRSAMLTLRGSF</sequence>
<dbReference type="SUPFAM" id="SSF56935">
    <property type="entry name" value="Porins"/>
    <property type="match status" value="1"/>
</dbReference>
<evidence type="ECO:0000256" key="8">
    <source>
        <dbReference type="ARBA" id="ARBA00023004"/>
    </source>
</evidence>
<dbReference type="Proteomes" id="UP001617669">
    <property type="component" value="Unassembled WGS sequence"/>
</dbReference>
<dbReference type="InterPro" id="IPR037066">
    <property type="entry name" value="Plug_dom_sf"/>
</dbReference>
<evidence type="ECO:0000256" key="7">
    <source>
        <dbReference type="ARBA" id="ARBA00022729"/>
    </source>
</evidence>
<evidence type="ECO:0000256" key="12">
    <source>
        <dbReference type="ARBA" id="ARBA00023170"/>
    </source>
</evidence>
<keyword evidence="5" id="KW-0410">Iron transport</keyword>
<dbReference type="PANTHER" id="PTHR32552:SF74">
    <property type="entry name" value="HYDROXAMATE SIDEROPHORE RECEPTOR FHUE"/>
    <property type="match status" value="1"/>
</dbReference>
<keyword evidence="9" id="KW-0406">Ion transport</keyword>
<evidence type="ECO:0000256" key="13">
    <source>
        <dbReference type="ARBA" id="ARBA00023237"/>
    </source>
</evidence>
<keyword evidence="20" id="KW-1185">Reference proteome</keyword>
<dbReference type="Gene3D" id="2.170.130.10">
    <property type="entry name" value="TonB-dependent receptor, plug domain"/>
    <property type="match status" value="1"/>
</dbReference>
<accession>A0ABW8GSQ5</accession>
<keyword evidence="6 14" id="KW-0812">Transmembrane</keyword>
<dbReference type="Gene3D" id="3.55.50.30">
    <property type="match status" value="1"/>
</dbReference>
<keyword evidence="11 14" id="KW-0472">Membrane</keyword>
<evidence type="ECO:0000313" key="20">
    <source>
        <dbReference type="Proteomes" id="UP001617669"/>
    </source>
</evidence>
<comment type="similarity">
    <text evidence="2 14 16">Belongs to the TonB-dependent receptor family.</text>
</comment>
<evidence type="ECO:0000256" key="4">
    <source>
        <dbReference type="ARBA" id="ARBA00022452"/>
    </source>
</evidence>
<keyword evidence="3 14" id="KW-0813">Transport</keyword>
<evidence type="ECO:0000259" key="18">
    <source>
        <dbReference type="SMART" id="SM00965"/>
    </source>
</evidence>